<name>A0A814VFA1_9BILA</name>
<dbReference type="InterPro" id="IPR003131">
    <property type="entry name" value="T1-type_BTB"/>
</dbReference>
<dbReference type="GO" id="GO:0051260">
    <property type="term" value="P:protein homooligomerization"/>
    <property type="evidence" value="ECO:0007669"/>
    <property type="project" value="InterPro"/>
</dbReference>
<evidence type="ECO:0000313" key="5">
    <source>
        <dbReference type="Proteomes" id="UP000663870"/>
    </source>
</evidence>
<proteinExistence type="predicted"/>
<dbReference type="Pfam" id="PF02214">
    <property type="entry name" value="BTB_2"/>
    <property type="match status" value="1"/>
</dbReference>
<comment type="caution">
    <text evidence="2">The sequence shown here is derived from an EMBL/GenBank/DDBJ whole genome shotgun (WGS) entry which is preliminary data.</text>
</comment>
<organism evidence="2 4">
    <name type="scientific">Rotaria sordida</name>
    <dbReference type="NCBI Taxonomy" id="392033"/>
    <lineage>
        <taxon>Eukaryota</taxon>
        <taxon>Metazoa</taxon>
        <taxon>Spiralia</taxon>
        <taxon>Gnathifera</taxon>
        <taxon>Rotifera</taxon>
        <taxon>Eurotatoria</taxon>
        <taxon>Bdelloidea</taxon>
        <taxon>Philodinida</taxon>
        <taxon>Philodinidae</taxon>
        <taxon>Rotaria</taxon>
    </lineage>
</organism>
<dbReference type="EMBL" id="CAJNOH010001187">
    <property type="protein sequence ID" value="CAF1187319.1"/>
    <property type="molecule type" value="Genomic_DNA"/>
</dbReference>
<evidence type="ECO:0000313" key="4">
    <source>
        <dbReference type="Proteomes" id="UP000663854"/>
    </source>
</evidence>
<dbReference type="EMBL" id="CAJNOL010002026">
    <property type="protein sequence ID" value="CAF1451783.1"/>
    <property type="molecule type" value="Genomic_DNA"/>
</dbReference>
<keyword evidence="5" id="KW-1185">Reference proteome</keyword>
<gene>
    <name evidence="3" type="ORF">JXQ802_LOCUS37632</name>
    <name evidence="2" type="ORF">PYM288_LOCUS24145</name>
</gene>
<dbReference type="AlphaFoldDB" id="A0A814VFA1"/>
<evidence type="ECO:0000259" key="1">
    <source>
        <dbReference type="Pfam" id="PF02214"/>
    </source>
</evidence>
<accession>A0A814VFA1</accession>
<sequence length="106" mass="12900">MRSVFHRFVLYSTLYVAQNDVLHLNVGVVYFCTLRSTLTFIKGIIFDTLFDIDQKLLLDRDNRIFLDYDPELFKLMLNQLRQWIESNDNDQFFELPKTSFYDRQRF</sequence>
<dbReference type="Proteomes" id="UP000663870">
    <property type="component" value="Unassembled WGS sequence"/>
</dbReference>
<dbReference type="InterPro" id="IPR011333">
    <property type="entry name" value="SKP1/BTB/POZ_sf"/>
</dbReference>
<reference evidence="2" key="1">
    <citation type="submission" date="2021-02" db="EMBL/GenBank/DDBJ databases">
        <authorList>
            <person name="Nowell W R."/>
        </authorList>
    </citation>
    <scope>NUCLEOTIDE SEQUENCE</scope>
</reference>
<dbReference type="Gene3D" id="3.30.710.10">
    <property type="entry name" value="Potassium Channel Kv1.1, Chain A"/>
    <property type="match status" value="1"/>
</dbReference>
<feature type="domain" description="Potassium channel tetramerisation-type BTB" evidence="1">
    <location>
        <begin position="23"/>
        <end position="82"/>
    </location>
</feature>
<dbReference type="Proteomes" id="UP000663854">
    <property type="component" value="Unassembled WGS sequence"/>
</dbReference>
<protein>
    <recommendedName>
        <fullName evidence="1">Potassium channel tetramerisation-type BTB domain-containing protein</fullName>
    </recommendedName>
</protein>
<evidence type="ECO:0000313" key="3">
    <source>
        <dbReference type="EMBL" id="CAF1451783.1"/>
    </source>
</evidence>
<dbReference type="SUPFAM" id="SSF54695">
    <property type="entry name" value="POZ domain"/>
    <property type="match status" value="1"/>
</dbReference>
<evidence type="ECO:0000313" key="2">
    <source>
        <dbReference type="EMBL" id="CAF1187319.1"/>
    </source>
</evidence>